<feature type="region of interest" description="Disordered" evidence="1">
    <location>
        <begin position="229"/>
        <end position="374"/>
    </location>
</feature>
<evidence type="ECO:0000313" key="3">
    <source>
        <dbReference type="Proteomes" id="UP001515480"/>
    </source>
</evidence>
<dbReference type="AlphaFoldDB" id="A0AB34JQQ3"/>
<feature type="compositionally biased region" description="Pro residues" evidence="1">
    <location>
        <begin position="58"/>
        <end position="104"/>
    </location>
</feature>
<dbReference type="EMBL" id="JBGBPQ010000006">
    <property type="protein sequence ID" value="KAL1523043.1"/>
    <property type="molecule type" value="Genomic_DNA"/>
</dbReference>
<accession>A0AB34JQQ3</accession>
<reference evidence="2 3" key="1">
    <citation type="journal article" date="2024" name="Science">
        <title>Giant polyketide synthase enzymes in the biosynthesis of giant marine polyether toxins.</title>
        <authorList>
            <person name="Fallon T.R."/>
            <person name="Shende V.V."/>
            <person name="Wierzbicki I.H."/>
            <person name="Pendleton A.L."/>
            <person name="Watervoot N.F."/>
            <person name="Auber R.P."/>
            <person name="Gonzalez D.J."/>
            <person name="Wisecaver J.H."/>
            <person name="Moore B.S."/>
        </authorList>
    </citation>
    <scope>NUCLEOTIDE SEQUENCE [LARGE SCALE GENOMIC DNA]</scope>
    <source>
        <strain evidence="2 3">12B1</strain>
    </source>
</reference>
<feature type="region of interest" description="Disordered" evidence="1">
    <location>
        <begin position="47"/>
        <end position="114"/>
    </location>
</feature>
<sequence>MVPCAPFSAQDDNVEGCYSWCMPNAAANCPRCKCRACAACQGQKTQVSTPGAPALSASPPPPFLPEHHGPPPATPSPSPRPPLTAPPPAALVQPPKPSPNPAVHPPSAAVTPPPFKALLPPPLPPCVMPPPPPPPPPYITPVSTLTLLAGAMKASSDAAQPFLVPLLVLSPILSAIATFIIIRCCSHGKSSGYDNDGFSVLHRTSQLPKFHLPLSHVLGQIDRPGMIVEEEEEEEEEEDALSSILPDDSASNLQTSEWKTRWRSKQQAAKGLGRRKKRCEIGPDDSASQSGSRAWQSRWGSKAGAQGLPMAEIAEDEVPLSREGDGEDWDSDEFSNAQKCGSTRGHGDAREAGNVVRTSCQGGGSSIDAHASRQVAEDGMGTIESALERALMKSATMDAGKDRFQL</sequence>
<name>A0AB34JQQ3_PRYPA</name>
<protein>
    <submittedName>
        <fullName evidence="2">Uncharacterized protein</fullName>
    </submittedName>
</protein>
<dbReference type="PRINTS" id="PR01217">
    <property type="entry name" value="PRICHEXTENSN"/>
</dbReference>
<proteinExistence type="predicted"/>
<evidence type="ECO:0000313" key="2">
    <source>
        <dbReference type="EMBL" id="KAL1523043.1"/>
    </source>
</evidence>
<comment type="caution">
    <text evidence="2">The sequence shown here is derived from an EMBL/GenBank/DDBJ whole genome shotgun (WGS) entry which is preliminary data.</text>
</comment>
<feature type="compositionally biased region" description="Acidic residues" evidence="1">
    <location>
        <begin position="229"/>
        <end position="240"/>
    </location>
</feature>
<organism evidence="2 3">
    <name type="scientific">Prymnesium parvum</name>
    <name type="common">Toxic golden alga</name>
    <dbReference type="NCBI Taxonomy" id="97485"/>
    <lineage>
        <taxon>Eukaryota</taxon>
        <taxon>Haptista</taxon>
        <taxon>Haptophyta</taxon>
        <taxon>Prymnesiophyceae</taxon>
        <taxon>Prymnesiales</taxon>
        <taxon>Prymnesiaceae</taxon>
        <taxon>Prymnesium</taxon>
    </lineage>
</organism>
<evidence type="ECO:0000256" key="1">
    <source>
        <dbReference type="SAM" id="MobiDB-lite"/>
    </source>
</evidence>
<keyword evidence="3" id="KW-1185">Reference proteome</keyword>
<gene>
    <name evidence="2" type="ORF">AB1Y20_018004</name>
</gene>
<dbReference type="Proteomes" id="UP001515480">
    <property type="component" value="Unassembled WGS sequence"/>
</dbReference>
<feature type="compositionally biased region" description="Polar residues" evidence="1">
    <location>
        <begin position="286"/>
        <end position="299"/>
    </location>
</feature>